<evidence type="ECO:0000256" key="1">
    <source>
        <dbReference type="SAM" id="Coils"/>
    </source>
</evidence>
<feature type="compositionally biased region" description="Basic and acidic residues" evidence="2">
    <location>
        <begin position="48"/>
        <end position="59"/>
    </location>
</feature>
<proteinExistence type="predicted"/>
<protein>
    <recommendedName>
        <fullName evidence="5">WXG100 family type VII secretion target</fullName>
    </recommendedName>
</protein>
<accession>A0ABW9GGD0</accession>
<dbReference type="RefSeq" id="WP_408905438.1">
    <property type="nucleotide sequence ID" value="NZ_JAROCE010000002.1"/>
</dbReference>
<keyword evidence="1" id="KW-0175">Coiled coil</keyword>
<name>A0ABW9GGD0_9MICO</name>
<feature type="coiled-coil region" evidence="1">
    <location>
        <begin position="160"/>
        <end position="187"/>
    </location>
</feature>
<sequence length="407" mass="42744">MARSPIEIPIASETGAFKKGVDAGIIEPLEDAQRALGDLANSRGPAGLERDMRDAQKQTEKLRDETDRTVDAIEKDFPRAYRQVRQSADDGLGRARAAAEEVTQEIGSNLGEAVSSVRGDLSDLGQVGQDTLGGLAATVSGMGPAGLVGALALAAGAVGLGAVTAGLEEAEEQAERLKEQAAEWAQAYVDAGSTVLSTAQIIEKGQRLLVDEGDKVRNNAELWGVSAATAAAAMAGSQSAIDQVSRSLDRQRDALEANASGADNYSQNMEAATFGQSKANGEFIKGKKAFDELTGAMEIGRETADFVSQMMVDVARNTAGATESVDEFGDTVIVLPDGKKVYIDAETGRATQDVEAIEQKIYGIQDKTATVRLRLDSSEWDRWTPGAKVGTVRTAVAQGSGGGTTWF</sequence>
<dbReference type="EMBL" id="JAROCE010000002">
    <property type="protein sequence ID" value="MFM2720474.1"/>
    <property type="molecule type" value="Genomic_DNA"/>
</dbReference>
<evidence type="ECO:0000313" key="3">
    <source>
        <dbReference type="EMBL" id="MFM2720474.1"/>
    </source>
</evidence>
<evidence type="ECO:0008006" key="5">
    <source>
        <dbReference type="Google" id="ProtNLM"/>
    </source>
</evidence>
<feature type="region of interest" description="Disordered" evidence="2">
    <location>
        <begin position="39"/>
        <end position="59"/>
    </location>
</feature>
<evidence type="ECO:0000256" key="2">
    <source>
        <dbReference type="SAM" id="MobiDB-lite"/>
    </source>
</evidence>
<gene>
    <name evidence="3" type="ORF">P5G46_08155</name>
</gene>
<evidence type="ECO:0000313" key="4">
    <source>
        <dbReference type="Proteomes" id="UP001630303"/>
    </source>
</evidence>
<dbReference type="Proteomes" id="UP001630303">
    <property type="component" value="Unassembled WGS sequence"/>
</dbReference>
<comment type="caution">
    <text evidence="3">The sequence shown here is derived from an EMBL/GenBank/DDBJ whole genome shotgun (WGS) entry which is preliminary data.</text>
</comment>
<keyword evidence="4" id="KW-1185">Reference proteome</keyword>
<reference evidence="3 4" key="1">
    <citation type="submission" date="2023-03" db="EMBL/GenBank/DDBJ databases">
        <title>MT1 and MT2 Draft Genomes of Novel Species.</title>
        <authorList>
            <person name="Venkateswaran K."/>
        </authorList>
    </citation>
    <scope>NUCLEOTIDE SEQUENCE [LARGE SCALE GENOMIC DNA]</scope>
    <source>
        <strain evidence="3 4">IF8SW-P5</strain>
    </source>
</reference>
<organism evidence="3 4">
    <name type="scientific">Microbacterium mcarthurae</name>
    <dbReference type="NCBI Taxonomy" id="3035918"/>
    <lineage>
        <taxon>Bacteria</taxon>
        <taxon>Bacillati</taxon>
        <taxon>Actinomycetota</taxon>
        <taxon>Actinomycetes</taxon>
        <taxon>Micrococcales</taxon>
        <taxon>Microbacteriaceae</taxon>
        <taxon>Microbacterium</taxon>
    </lineage>
</organism>